<feature type="region of interest" description="Disordered" evidence="1">
    <location>
        <begin position="97"/>
        <end position="159"/>
    </location>
</feature>
<dbReference type="EMBL" id="MU001672">
    <property type="protein sequence ID" value="KAF2461152.1"/>
    <property type="molecule type" value="Genomic_DNA"/>
</dbReference>
<accession>A0A6A6PBJ1</accession>
<evidence type="ECO:0000256" key="2">
    <source>
        <dbReference type="SAM" id="SignalP"/>
    </source>
</evidence>
<feature type="compositionally biased region" description="Low complexity" evidence="1">
    <location>
        <begin position="135"/>
        <end position="159"/>
    </location>
</feature>
<feature type="signal peptide" evidence="2">
    <location>
        <begin position="1"/>
        <end position="18"/>
    </location>
</feature>
<organism evidence="3 4">
    <name type="scientific">Lineolata rhizophorae</name>
    <dbReference type="NCBI Taxonomy" id="578093"/>
    <lineage>
        <taxon>Eukaryota</taxon>
        <taxon>Fungi</taxon>
        <taxon>Dikarya</taxon>
        <taxon>Ascomycota</taxon>
        <taxon>Pezizomycotina</taxon>
        <taxon>Dothideomycetes</taxon>
        <taxon>Dothideomycetes incertae sedis</taxon>
        <taxon>Lineolatales</taxon>
        <taxon>Lineolataceae</taxon>
        <taxon>Lineolata</taxon>
    </lineage>
</organism>
<reference evidence="3" key="1">
    <citation type="journal article" date="2020" name="Stud. Mycol.">
        <title>101 Dothideomycetes genomes: a test case for predicting lifestyles and emergence of pathogens.</title>
        <authorList>
            <person name="Haridas S."/>
            <person name="Albert R."/>
            <person name="Binder M."/>
            <person name="Bloem J."/>
            <person name="Labutti K."/>
            <person name="Salamov A."/>
            <person name="Andreopoulos B."/>
            <person name="Baker S."/>
            <person name="Barry K."/>
            <person name="Bills G."/>
            <person name="Bluhm B."/>
            <person name="Cannon C."/>
            <person name="Castanera R."/>
            <person name="Culley D."/>
            <person name="Daum C."/>
            <person name="Ezra D."/>
            <person name="Gonzalez J."/>
            <person name="Henrissat B."/>
            <person name="Kuo A."/>
            <person name="Liang C."/>
            <person name="Lipzen A."/>
            <person name="Lutzoni F."/>
            <person name="Magnuson J."/>
            <person name="Mondo S."/>
            <person name="Nolan M."/>
            <person name="Ohm R."/>
            <person name="Pangilinan J."/>
            <person name="Park H.-J."/>
            <person name="Ramirez L."/>
            <person name="Alfaro M."/>
            <person name="Sun H."/>
            <person name="Tritt A."/>
            <person name="Yoshinaga Y."/>
            <person name="Zwiers L.-H."/>
            <person name="Turgeon B."/>
            <person name="Goodwin S."/>
            <person name="Spatafora J."/>
            <person name="Crous P."/>
            <person name="Grigoriev I."/>
        </authorList>
    </citation>
    <scope>NUCLEOTIDE SEQUENCE</scope>
    <source>
        <strain evidence="3">ATCC 16933</strain>
    </source>
</reference>
<evidence type="ECO:0000313" key="3">
    <source>
        <dbReference type="EMBL" id="KAF2461152.1"/>
    </source>
</evidence>
<evidence type="ECO:0000256" key="1">
    <source>
        <dbReference type="SAM" id="MobiDB-lite"/>
    </source>
</evidence>
<dbReference type="AlphaFoldDB" id="A0A6A6PBJ1"/>
<name>A0A6A6PBJ1_9PEZI</name>
<feature type="compositionally biased region" description="Low complexity" evidence="1">
    <location>
        <begin position="108"/>
        <end position="127"/>
    </location>
</feature>
<feature type="chain" id="PRO_5025640273" description="GPI anchored protein" evidence="2">
    <location>
        <begin position="19"/>
        <end position="180"/>
    </location>
</feature>
<dbReference type="Proteomes" id="UP000799766">
    <property type="component" value="Unassembled WGS sequence"/>
</dbReference>
<sequence>MQIKTLALLGLTAAAASASPQLHKRQSLDSEEASILSVLATALPASLVSEALTNSAAVSSEIASQFAAGDTPSWFAALPTDVQTYLAPVATVTESPPFPAGNSTMGGATNSNSAAVTSTATSTTTSTDADESDEPTSSSSSDESEETAASSSSTGGASLPTAVVGYGVAGAMGVLGMLAL</sequence>
<gene>
    <name evidence="3" type="ORF">BDY21DRAFT_361141</name>
</gene>
<keyword evidence="2" id="KW-0732">Signal</keyword>
<keyword evidence="4" id="KW-1185">Reference proteome</keyword>
<protein>
    <recommendedName>
        <fullName evidence="5">GPI anchored protein</fullName>
    </recommendedName>
</protein>
<dbReference type="OrthoDB" id="5419608at2759"/>
<evidence type="ECO:0008006" key="5">
    <source>
        <dbReference type="Google" id="ProtNLM"/>
    </source>
</evidence>
<evidence type="ECO:0000313" key="4">
    <source>
        <dbReference type="Proteomes" id="UP000799766"/>
    </source>
</evidence>
<proteinExistence type="predicted"/>